<dbReference type="Pfam" id="PF02450">
    <property type="entry name" value="LCAT"/>
    <property type="match status" value="1"/>
</dbReference>
<dbReference type="Proteomes" id="UP001255856">
    <property type="component" value="Unassembled WGS sequence"/>
</dbReference>
<organism evidence="1 2">
    <name type="scientific">Prototheca wickerhamii</name>
    <dbReference type="NCBI Taxonomy" id="3111"/>
    <lineage>
        <taxon>Eukaryota</taxon>
        <taxon>Viridiplantae</taxon>
        <taxon>Chlorophyta</taxon>
        <taxon>core chlorophytes</taxon>
        <taxon>Trebouxiophyceae</taxon>
        <taxon>Chlorellales</taxon>
        <taxon>Chlorellaceae</taxon>
        <taxon>Prototheca</taxon>
    </lineage>
</organism>
<gene>
    <name evidence="1" type="ORF">QBZ16_001239</name>
</gene>
<evidence type="ECO:0000313" key="2">
    <source>
        <dbReference type="Proteomes" id="UP001255856"/>
    </source>
</evidence>
<dbReference type="Gene3D" id="3.40.50.1820">
    <property type="entry name" value="alpha/beta hydrolase"/>
    <property type="match status" value="1"/>
</dbReference>
<dbReference type="PANTHER" id="PTHR11440">
    <property type="entry name" value="LECITHIN-CHOLESTEROL ACYLTRANSFERASE-RELATED"/>
    <property type="match status" value="1"/>
</dbReference>
<dbReference type="InterPro" id="IPR003386">
    <property type="entry name" value="LACT/PDAT_acylTrfase"/>
</dbReference>
<proteinExistence type="predicted"/>
<evidence type="ECO:0000313" key="1">
    <source>
        <dbReference type="EMBL" id="KAK2075903.1"/>
    </source>
</evidence>
<dbReference type="GO" id="GO:0008374">
    <property type="term" value="F:O-acyltransferase activity"/>
    <property type="evidence" value="ECO:0007669"/>
    <property type="project" value="InterPro"/>
</dbReference>
<accession>A0AAD9MK84</accession>
<protein>
    <submittedName>
        <fullName evidence="1">Uncharacterized protein</fullName>
    </submittedName>
</protein>
<name>A0AAD9MK84_PROWI</name>
<comment type="caution">
    <text evidence="1">The sequence shown here is derived from an EMBL/GenBank/DDBJ whole genome shotgun (WGS) entry which is preliminary data.</text>
</comment>
<keyword evidence="2" id="KW-1185">Reference proteome</keyword>
<dbReference type="InterPro" id="IPR029058">
    <property type="entry name" value="AB_hydrolase_fold"/>
</dbReference>
<reference evidence="1" key="1">
    <citation type="submission" date="2021-01" db="EMBL/GenBank/DDBJ databases">
        <authorList>
            <person name="Eckstrom K.M.E."/>
        </authorList>
    </citation>
    <scope>NUCLEOTIDE SEQUENCE</scope>
    <source>
        <strain evidence="1">UVCC 0001</strain>
    </source>
</reference>
<dbReference type="AlphaFoldDB" id="A0AAD9MK84"/>
<dbReference type="EMBL" id="JASFZW010000012">
    <property type="protein sequence ID" value="KAK2075903.1"/>
    <property type="molecule type" value="Genomic_DNA"/>
</dbReference>
<sequence>MVLVPGVCGTILSTRPKGEKGEGDRAWVSLYEADARYQKLWGTYNPKSGLMESFEGGEEVLVPTGGDASGLYSISILDPDVSYGLPVIHYFDTMIDYLTAQKGYTVGKDLFGFGYDFRQSNLTHAAALMQRLRAVHAQTGQRVDVVSHSMGGLVVKGLLVDHPEEFGELVANWVSIAAPFGGAPGFGTDALLTGVQFAGSIGAYFFVDRGTFRQGCVQSPAVYELLPPLDFRYRGDQPSIKLWLSQELPPGIACAARAWRRVAVSPEAHASAHRSNSEPGPGLVRALPDPVLSSPPLGWREAHEYTFALDALPELLRGVLEGNSVSVGGKPRPMPYNQAVAECARASQRLWRAAALPAGSKFFSVYGTGYDTPYSLQYGSWWFPVTDLPSLPHANAGFTYTDGDGTVPVESALADGLEATERLGVKGLHRPLISMQSVWDQVLTWLGPDAGGEPWHMLVPSAA</sequence>
<dbReference type="GO" id="GO:0006629">
    <property type="term" value="P:lipid metabolic process"/>
    <property type="evidence" value="ECO:0007669"/>
    <property type="project" value="InterPro"/>
</dbReference>
<dbReference type="SUPFAM" id="SSF53474">
    <property type="entry name" value="alpha/beta-Hydrolases"/>
    <property type="match status" value="1"/>
</dbReference>